<evidence type="ECO:0000313" key="2">
    <source>
        <dbReference type="Proteomes" id="UP000503197"/>
    </source>
</evidence>
<name>A0A6F8SZ58_9GAMM</name>
<evidence type="ECO:0000313" key="1">
    <source>
        <dbReference type="EMBL" id="BCA93253.1"/>
    </source>
</evidence>
<protein>
    <submittedName>
        <fullName evidence="1">Uncharacterized protein</fullName>
    </submittedName>
</protein>
<dbReference type="EMBL" id="AP022821">
    <property type="protein sequence ID" value="BCA93253.1"/>
    <property type="molecule type" value="Genomic_DNA"/>
</dbReference>
<dbReference type="AlphaFoldDB" id="A0A6F8SZ58"/>
<sequence>MLSAFSPVMREITPMVAMPTAATTASNRLEGVTAREEVDGGMCIVLDVLERVS</sequence>
<dbReference type="Proteomes" id="UP000503197">
    <property type="component" value="Chromosome"/>
</dbReference>
<accession>A0A6F8SZ58</accession>
<reference evidence="1 2" key="1">
    <citation type="submission" date="2020-02" db="EMBL/GenBank/DDBJ databases">
        <title>Complete Genome Sequence of Halomonas meridiana strain BAA-801, Isolated from Deep Sea Thermal Vent.</title>
        <authorList>
            <person name="Takahashi Y."/>
            <person name="Takahashi H."/>
            <person name="Galipon J."/>
            <person name="Arakawa K."/>
        </authorList>
    </citation>
    <scope>NUCLEOTIDE SEQUENCE [LARGE SCALE GENOMIC DNA]</scope>
    <source>
        <strain evidence="1 2">Slthf1</strain>
    </source>
</reference>
<organism evidence="1 2">
    <name type="scientific">Vreelandella aquamarina</name>
    <dbReference type="NCBI Taxonomy" id="77097"/>
    <lineage>
        <taxon>Bacteria</taxon>
        <taxon>Pseudomonadati</taxon>
        <taxon>Pseudomonadota</taxon>
        <taxon>Gammaproteobacteria</taxon>
        <taxon>Oceanospirillales</taxon>
        <taxon>Halomonadaceae</taxon>
        <taxon>Vreelandella</taxon>
    </lineage>
</organism>
<proteinExistence type="predicted"/>
<gene>
    <name evidence="1" type="ORF">HMSLTHF_30280</name>
</gene>